<feature type="domain" description="MADF" evidence="3">
    <location>
        <begin position="13"/>
        <end position="101"/>
    </location>
</feature>
<dbReference type="Pfam" id="PF10545">
    <property type="entry name" value="MADF_DNA_bdg"/>
    <property type="match status" value="1"/>
</dbReference>
<comment type="subcellular location">
    <subcellularLocation>
        <location evidence="1">Nucleus</location>
    </subcellularLocation>
</comment>
<dbReference type="PANTHER" id="PTHR12243:SF67">
    <property type="entry name" value="COREPRESSOR OF PANGOLIN, ISOFORM A-RELATED"/>
    <property type="match status" value="1"/>
</dbReference>
<evidence type="ECO:0008006" key="7">
    <source>
        <dbReference type="Google" id="ProtNLM"/>
    </source>
</evidence>
<dbReference type="GO" id="GO:0005634">
    <property type="term" value="C:nucleus"/>
    <property type="evidence" value="ECO:0007669"/>
    <property type="project" value="UniProtKB-SubCell"/>
</dbReference>
<dbReference type="InterPro" id="IPR004210">
    <property type="entry name" value="BESS_motif"/>
</dbReference>
<dbReference type="InterPro" id="IPR039353">
    <property type="entry name" value="TF_Adf1"/>
</dbReference>
<dbReference type="GO" id="GO:0006357">
    <property type="term" value="P:regulation of transcription by RNA polymerase II"/>
    <property type="evidence" value="ECO:0007669"/>
    <property type="project" value="TreeGrafter"/>
</dbReference>
<comment type="caution">
    <text evidence="5">The sequence shown here is derived from an EMBL/GenBank/DDBJ whole genome shotgun (WGS) entry which is preliminary data.</text>
</comment>
<reference evidence="5" key="2">
    <citation type="journal article" date="2023" name="Science">
        <title>Genomic signatures of disease resistance in endangered staghorn corals.</title>
        <authorList>
            <person name="Vollmer S.V."/>
            <person name="Selwyn J.D."/>
            <person name="Despard B.A."/>
            <person name="Roesel C.L."/>
        </authorList>
    </citation>
    <scope>NUCLEOTIDE SEQUENCE</scope>
    <source>
        <strain evidence="5">K2</strain>
    </source>
</reference>
<feature type="compositionally biased region" description="Acidic residues" evidence="2">
    <location>
        <begin position="152"/>
        <end position="163"/>
    </location>
</feature>
<evidence type="ECO:0000313" key="6">
    <source>
        <dbReference type="Proteomes" id="UP001249851"/>
    </source>
</evidence>
<protein>
    <recommendedName>
        <fullName evidence="7">MADF domain-containing protein</fullName>
    </recommendedName>
</protein>
<proteinExistence type="predicted"/>
<dbReference type="PANTHER" id="PTHR12243">
    <property type="entry name" value="MADF DOMAIN TRANSCRIPTION FACTOR"/>
    <property type="match status" value="1"/>
</dbReference>
<dbReference type="AlphaFoldDB" id="A0AAD9UQX4"/>
<dbReference type="PROSITE" id="PS51031">
    <property type="entry name" value="BESS"/>
    <property type="match status" value="1"/>
</dbReference>
<keyword evidence="6" id="KW-1185">Reference proteome</keyword>
<dbReference type="SMART" id="SM00595">
    <property type="entry name" value="MADF"/>
    <property type="match status" value="1"/>
</dbReference>
<feature type="domain" description="BESS" evidence="4">
    <location>
        <begin position="231"/>
        <end position="270"/>
    </location>
</feature>
<dbReference type="Proteomes" id="UP001249851">
    <property type="component" value="Unassembled WGS sequence"/>
</dbReference>
<dbReference type="PROSITE" id="PS51029">
    <property type="entry name" value="MADF"/>
    <property type="match status" value="1"/>
</dbReference>
<evidence type="ECO:0000313" key="5">
    <source>
        <dbReference type="EMBL" id="KAK2546664.1"/>
    </source>
</evidence>
<feature type="compositionally biased region" description="Polar residues" evidence="2">
    <location>
        <begin position="166"/>
        <end position="184"/>
    </location>
</feature>
<name>A0AAD9UQX4_ACRCE</name>
<evidence type="ECO:0000256" key="1">
    <source>
        <dbReference type="PROSITE-ProRule" id="PRU00371"/>
    </source>
</evidence>
<organism evidence="5 6">
    <name type="scientific">Acropora cervicornis</name>
    <name type="common">Staghorn coral</name>
    <dbReference type="NCBI Taxonomy" id="6130"/>
    <lineage>
        <taxon>Eukaryota</taxon>
        <taxon>Metazoa</taxon>
        <taxon>Cnidaria</taxon>
        <taxon>Anthozoa</taxon>
        <taxon>Hexacorallia</taxon>
        <taxon>Scleractinia</taxon>
        <taxon>Astrocoeniina</taxon>
        <taxon>Acroporidae</taxon>
        <taxon>Acropora</taxon>
    </lineage>
</organism>
<evidence type="ECO:0000259" key="4">
    <source>
        <dbReference type="PROSITE" id="PS51031"/>
    </source>
</evidence>
<keyword evidence="1" id="KW-0539">Nucleus</keyword>
<evidence type="ECO:0000256" key="2">
    <source>
        <dbReference type="SAM" id="MobiDB-lite"/>
    </source>
</evidence>
<dbReference type="GO" id="GO:0005667">
    <property type="term" value="C:transcription regulator complex"/>
    <property type="evidence" value="ECO:0007669"/>
    <property type="project" value="TreeGrafter"/>
</dbReference>
<feature type="region of interest" description="Disordered" evidence="2">
    <location>
        <begin position="105"/>
        <end position="196"/>
    </location>
</feature>
<feature type="compositionally biased region" description="Polar residues" evidence="2">
    <location>
        <begin position="105"/>
        <end position="125"/>
    </location>
</feature>
<feature type="compositionally biased region" description="Polar residues" evidence="2">
    <location>
        <begin position="141"/>
        <end position="150"/>
    </location>
</feature>
<gene>
    <name evidence="5" type="ORF">P5673_033726</name>
</gene>
<dbReference type="EMBL" id="JARQWQ010000350">
    <property type="protein sequence ID" value="KAK2546664.1"/>
    <property type="molecule type" value="Genomic_DNA"/>
</dbReference>
<dbReference type="Pfam" id="PF02944">
    <property type="entry name" value="BESS"/>
    <property type="match status" value="1"/>
</dbReference>
<evidence type="ECO:0000259" key="3">
    <source>
        <dbReference type="PROSITE" id="PS51029"/>
    </source>
</evidence>
<dbReference type="GO" id="GO:0003677">
    <property type="term" value="F:DNA binding"/>
    <property type="evidence" value="ECO:0007669"/>
    <property type="project" value="InterPro"/>
</dbReference>
<sequence>MAGVKHGNLSNEEFMEEVARYECVYNLNSNDFKGKNKNANSWGKIGDKFNLSAVEAEVKFRNIRTAYGRYLKRLKRIPSGSGRDAVPREFQNLEWLNPHIAHRPSSINVRSKSPGTVESSSSPASDNEDDFRAEVVDESGESITMSTSNDSMEAESSELEEVNESNRVNGETTGECSNGKTPKSSRGMRAWSRSNGNAGAEVDKAIMITANSIANHLKQIGAKRKQTEELEDEDSLFCRSLVPRLKRLPSQRRAFVRLQIEQLLYQTEFTGSRTRPYFLQNGYGHSTDYPYTHDANREENPPISKTYFQL</sequence>
<reference evidence="5" key="1">
    <citation type="journal article" date="2023" name="G3 (Bethesda)">
        <title>Whole genome assembly and annotation of the endangered Caribbean coral Acropora cervicornis.</title>
        <authorList>
            <person name="Selwyn J.D."/>
            <person name="Vollmer S.V."/>
        </authorList>
    </citation>
    <scope>NUCLEOTIDE SEQUENCE</scope>
    <source>
        <strain evidence="5">K2</strain>
    </source>
</reference>
<dbReference type="InterPro" id="IPR006578">
    <property type="entry name" value="MADF-dom"/>
</dbReference>
<accession>A0AAD9UQX4</accession>